<dbReference type="EC" id="2.1.1.-" evidence="9"/>
<comment type="similarity">
    <text evidence="2 8">Belongs to the peptidase A24 family.</text>
</comment>
<organism evidence="13 14">
    <name type="scientific">Lonsdalea quercina</name>
    <dbReference type="NCBI Taxonomy" id="71657"/>
    <lineage>
        <taxon>Bacteria</taxon>
        <taxon>Pseudomonadati</taxon>
        <taxon>Pseudomonadota</taxon>
        <taxon>Gammaproteobacteria</taxon>
        <taxon>Enterobacterales</taxon>
        <taxon>Pectobacteriaceae</taxon>
        <taxon>Lonsdalea</taxon>
    </lineage>
</organism>
<comment type="catalytic activity">
    <reaction evidence="9">
        <text>Typically cleaves a -Gly-|-Phe- bond to release an N-terminal, basic peptide of 5-8 residues from type IV prepilin, and then N-methylates the new N-terminal amino group, the methyl donor being S-adenosyl-L-methionine.</text>
        <dbReference type="EC" id="3.4.23.43"/>
    </reaction>
</comment>
<dbReference type="GO" id="GO:0004190">
    <property type="term" value="F:aspartic-type endopeptidase activity"/>
    <property type="evidence" value="ECO:0007669"/>
    <property type="project" value="UniProtKB-EC"/>
</dbReference>
<keyword evidence="9" id="KW-0511">Multifunctional enzyme</keyword>
<dbReference type="eggNOG" id="COG1989">
    <property type="taxonomic scope" value="Bacteria"/>
</dbReference>
<feature type="transmembrane region" description="Helical" evidence="10">
    <location>
        <begin position="178"/>
        <end position="196"/>
    </location>
</feature>
<sequence length="279" mass="30863">MELAAFAGSFPLMWQAALVLLGLIVGSFLNVVIHRLPKMLARRWRQEACRTLEMDEPEPGERYDLCWPPSSCPRCRQPLRLRDNIPLLSWLWLRGRSHCCRRPISRRYPLTELMSGLLFLLAGLLWPPGEALLGGLVLFSVLLTLAMVDIHTRLLPDVLTLPLLWAGLLFNVDGTFVPLSQAVVGAIAGYLSLWLVYWAFRWFSGKEALGYGDFKLLAALGAWLGWASLPNVVLIASLAGLALTLLWRLVRGDSLQVSLAFGPWLALAGAIGVVLNAIG</sequence>
<evidence type="ECO:0000256" key="9">
    <source>
        <dbReference type="RuleBase" id="RU003794"/>
    </source>
</evidence>
<evidence type="ECO:0000256" key="4">
    <source>
        <dbReference type="ARBA" id="ARBA00022519"/>
    </source>
</evidence>
<dbReference type="Proteomes" id="UP000187280">
    <property type="component" value="Unassembled WGS sequence"/>
</dbReference>
<dbReference type="AlphaFoldDB" id="A0A1H3ZUA0"/>
<dbReference type="PANTHER" id="PTHR30487:SF0">
    <property type="entry name" value="PREPILIN LEADER PEPTIDASE_N-METHYLTRANSFERASE-RELATED"/>
    <property type="match status" value="1"/>
</dbReference>
<dbReference type="Pfam" id="PF01478">
    <property type="entry name" value="Peptidase_A24"/>
    <property type="match status" value="1"/>
</dbReference>
<evidence type="ECO:0000256" key="7">
    <source>
        <dbReference type="ARBA" id="ARBA00023136"/>
    </source>
</evidence>
<evidence type="ECO:0000313" key="13">
    <source>
        <dbReference type="EMBL" id="SEA26862.1"/>
    </source>
</evidence>
<feature type="transmembrane region" description="Helical" evidence="10">
    <location>
        <begin position="257"/>
        <end position="278"/>
    </location>
</feature>
<keyword evidence="9" id="KW-0808">Transferase</keyword>
<evidence type="ECO:0000259" key="11">
    <source>
        <dbReference type="Pfam" id="PF01478"/>
    </source>
</evidence>
<comment type="function">
    <text evidence="9">Plays an essential role in type IV pili and type II pseudopili formation by proteolytically removing the leader sequence from substrate proteins and subsequently monomethylating the alpha-amino group of the newly exposed N-terminal phenylalanine.</text>
</comment>
<dbReference type="InterPro" id="IPR000045">
    <property type="entry name" value="Prepilin_IV_endopep_pep"/>
</dbReference>
<keyword evidence="3" id="KW-1003">Cell membrane</keyword>
<dbReference type="PRINTS" id="PR00864">
    <property type="entry name" value="PREPILNPTASE"/>
</dbReference>
<evidence type="ECO:0000256" key="6">
    <source>
        <dbReference type="ARBA" id="ARBA00022989"/>
    </source>
</evidence>
<evidence type="ECO:0000313" key="14">
    <source>
        <dbReference type="Proteomes" id="UP000187280"/>
    </source>
</evidence>
<evidence type="ECO:0000256" key="8">
    <source>
        <dbReference type="RuleBase" id="RU003793"/>
    </source>
</evidence>
<dbReference type="GO" id="GO:0008168">
    <property type="term" value="F:methyltransferase activity"/>
    <property type="evidence" value="ECO:0007669"/>
    <property type="project" value="UniProtKB-KW"/>
</dbReference>
<evidence type="ECO:0000259" key="12">
    <source>
        <dbReference type="Pfam" id="PF06750"/>
    </source>
</evidence>
<name>A0A1H3ZUA0_9GAMM</name>
<dbReference type="PANTHER" id="PTHR30487">
    <property type="entry name" value="TYPE 4 PREPILIN-LIKE PROTEINS LEADER PEPTIDE-PROCESSING ENZYME"/>
    <property type="match status" value="1"/>
</dbReference>
<keyword evidence="4" id="KW-0997">Cell inner membrane</keyword>
<dbReference type="InterPro" id="IPR050882">
    <property type="entry name" value="Prepilin_peptidase/N-MTase"/>
</dbReference>
<comment type="subcellular location">
    <subcellularLocation>
        <location evidence="1">Cell inner membrane</location>
        <topology evidence="1">Multi-pass membrane protein</topology>
    </subcellularLocation>
    <subcellularLocation>
        <location evidence="9">Cell membrane</location>
        <topology evidence="9">Multi-pass membrane protein</topology>
    </subcellularLocation>
</comment>
<keyword evidence="5 9" id="KW-0812">Transmembrane</keyword>
<accession>A0A1H3ZUA0</accession>
<dbReference type="GO" id="GO:0006465">
    <property type="term" value="P:signal peptide processing"/>
    <property type="evidence" value="ECO:0007669"/>
    <property type="project" value="TreeGrafter"/>
</dbReference>
<dbReference type="STRING" id="71657.SAMN02982996_01306"/>
<dbReference type="GO" id="GO:0032259">
    <property type="term" value="P:methylation"/>
    <property type="evidence" value="ECO:0007669"/>
    <property type="project" value="UniProtKB-KW"/>
</dbReference>
<gene>
    <name evidence="13" type="ORF">SAMN02982996_01306</name>
</gene>
<dbReference type="Pfam" id="PF06750">
    <property type="entry name" value="A24_N_bact"/>
    <property type="match status" value="1"/>
</dbReference>
<reference evidence="13 14" key="1">
    <citation type="submission" date="2016-10" db="EMBL/GenBank/DDBJ databases">
        <authorList>
            <person name="de Groot N.N."/>
        </authorList>
    </citation>
    <scope>NUCLEOTIDE SEQUENCE [LARGE SCALE GENOMIC DNA]</scope>
    <source>
        <strain evidence="13 14">ATCC 29281</strain>
    </source>
</reference>
<dbReference type="RefSeq" id="WP_026743526.1">
    <property type="nucleotide sequence ID" value="NZ_FNQS01000003.1"/>
</dbReference>
<proteinExistence type="inferred from homology"/>
<evidence type="ECO:0000256" key="5">
    <source>
        <dbReference type="ARBA" id="ARBA00022692"/>
    </source>
</evidence>
<dbReference type="InterPro" id="IPR010627">
    <property type="entry name" value="Prepilin_pept_A24_N"/>
</dbReference>
<keyword evidence="9" id="KW-0378">Hydrolase</keyword>
<evidence type="ECO:0000256" key="3">
    <source>
        <dbReference type="ARBA" id="ARBA00022475"/>
    </source>
</evidence>
<keyword evidence="6 10" id="KW-1133">Transmembrane helix</keyword>
<dbReference type="Gene3D" id="1.20.120.1220">
    <property type="match status" value="1"/>
</dbReference>
<dbReference type="EMBL" id="FNQS01000003">
    <property type="protein sequence ID" value="SEA26862.1"/>
    <property type="molecule type" value="Genomic_DNA"/>
</dbReference>
<dbReference type="GeneID" id="97764205"/>
<dbReference type="EC" id="3.4.23.43" evidence="9"/>
<keyword evidence="9" id="KW-0489">Methyltransferase</keyword>
<evidence type="ECO:0000256" key="10">
    <source>
        <dbReference type="SAM" id="Phobius"/>
    </source>
</evidence>
<keyword evidence="9" id="KW-0645">Protease</keyword>
<protein>
    <recommendedName>
        <fullName evidence="9">Prepilin leader peptidase/N-methyltransferase</fullName>
        <ecNumber evidence="9">2.1.1.-</ecNumber>
        <ecNumber evidence="9">3.4.23.43</ecNumber>
    </recommendedName>
</protein>
<keyword evidence="7 10" id="KW-0472">Membrane</keyword>
<dbReference type="GO" id="GO:0005886">
    <property type="term" value="C:plasma membrane"/>
    <property type="evidence" value="ECO:0007669"/>
    <property type="project" value="UniProtKB-SubCell"/>
</dbReference>
<evidence type="ECO:0000256" key="2">
    <source>
        <dbReference type="ARBA" id="ARBA00005801"/>
    </source>
</evidence>
<dbReference type="InterPro" id="IPR014032">
    <property type="entry name" value="Peptidase_A24A_bac"/>
</dbReference>
<evidence type="ECO:0000256" key="1">
    <source>
        <dbReference type="ARBA" id="ARBA00004429"/>
    </source>
</evidence>
<feature type="transmembrane region" description="Helical" evidence="10">
    <location>
        <begin position="12"/>
        <end position="33"/>
    </location>
</feature>
<feature type="domain" description="Prepilin type IV endopeptidase peptidase" evidence="11">
    <location>
        <begin position="136"/>
        <end position="245"/>
    </location>
</feature>
<keyword evidence="14" id="KW-1185">Reference proteome</keyword>
<feature type="domain" description="Prepilin peptidase A24 N-terminal" evidence="12">
    <location>
        <begin position="20"/>
        <end position="122"/>
    </location>
</feature>